<evidence type="ECO:0000256" key="5">
    <source>
        <dbReference type="ARBA" id="ARBA00022448"/>
    </source>
</evidence>
<keyword evidence="8" id="KW-1278">Translocase</keyword>
<dbReference type="GeneID" id="59142957"/>
<dbReference type="CTD" id="4541"/>
<evidence type="ECO:0000256" key="2">
    <source>
        <dbReference type="ARBA" id="ARBA00005698"/>
    </source>
</evidence>
<name>A0A7G7WQG0_9EUCA</name>
<keyword evidence="17" id="KW-0732">Signal</keyword>
<dbReference type="GO" id="GO:0031966">
    <property type="term" value="C:mitochondrial membrane"/>
    <property type="evidence" value="ECO:0007669"/>
    <property type="project" value="UniProtKB-SubCell"/>
</dbReference>
<dbReference type="PANTHER" id="PTHR11435:SF1">
    <property type="entry name" value="NADH-UBIQUINONE OXIDOREDUCTASE CHAIN 6"/>
    <property type="match status" value="1"/>
</dbReference>
<feature type="transmembrane region" description="Helical" evidence="16">
    <location>
        <begin position="28"/>
        <end position="46"/>
    </location>
</feature>
<evidence type="ECO:0000256" key="12">
    <source>
        <dbReference type="ARBA" id="ARBA00023128"/>
    </source>
</evidence>
<keyword evidence="7 16" id="KW-0812">Transmembrane</keyword>
<evidence type="ECO:0000256" key="9">
    <source>
        <dbReference type="ARBA" id="ARBA00022982"/>
    </source>
</evidence>
<comment type="catalytic activity">
    <reaction evidence="15">
        <text>a ubiquinone + NADH + 5 H(+)(in) = a ubiquinol + NAD(+) + 4 H(+)(out)</text>
        <dbReference type="Rhea" id="RHEA:29091"/>
        <dbReference type="Rhea" id="RHEA-COMP:9565"/>
        <dbReference type="Rhea" id="RHEA-COMP:9566"/>
        <dbReference type="ChEBI" id="CHEBI:15378"/>
        <dbReference type="ChEBI" id="CHEBI:16389"/>
        <dbReference type="ChEBI" id="CHEBI:17976"/>
        <dbReference type="ChEBI" id="CHEBI:57540"/>
        <dbReference type="ChEBI" id="CHEBI:57945"/>
        <dbReference type="EC" id="7.1.1.2"/>
    </reaction>
</comment>
<evidence type="ECO:0000256" key="4">
    <source>
        <dbReference type="ARBA" id="ARBA00021095"/>
    </source>
</evidence>
<keyword evidence="10 16" id="KW-1133">Transmembrane helix</keyword>
<sequence>MSLMTISLSLTLLISALSISFTKMSSPLAMGLVLLTQTILICLITGASSKSVWFSYILFLIFLGAMLVLFIYVASLASNEQFFFSPKMTTSIPLIILTSLLMALFLDPLPNPQPINIEQSSTLLTETLNSSFLIVSMIYSSTSMNLTIFVVLYLLLTLIVVVKITGFFYGPLRLS</sequence>
<keyword evidence="13 16" id="KW-0472">Membrane</keyword>
<keyword evidence="9" id="KW-0249">Electron transport</keyword>
<protein>
    <recommendedName>
        <fullName evidence="4">NADH-ubiquinone oxidoreductase chain 6</fullName>
        <ecNumber evidence="3">7.1.1.2</ecNumber>
    </recommendedName>
    <alternativeName>
        <fullName evidence="14">NADH dehydrogenase subunit 6</fullName>
    </alternativeName>
</protein>
<dbReference type="EMBL" id="MT762277">
    <property type="protein sequence ID" value="QNH68787.1"/>
    <property type="molecule type" value="Genomic_DNA"/>
</dbReference>
<proteinExistence type="inferred from homology"/>
<reference evidence="18" key="1">
    <citation type="submission" date="2020-07" db="EMBL/GenBank/DDBJ databases">
        <authorList>
            <person name="Wen J."/>
        </authorList>
    </citation>
    <scope>NUCLEOTIDE SEQUENCE</scope>
</reference>
<accession>A0A7G7WQG0</accession>
<evidence type="ECO:0000256" key="6">
    <source>
        <dbReference type="ARBA" id="ARBA00022660"/>
    </source>
</evidence>
<feature type="transmembrane region" description="Helical" evidence="16">
    <location>
        <begin position="146"/>
        <end position="169"/>
    </location>
</feature>
<dbReference type="PANTHER" id="PTHR11435">
    <property type="entry name" value="NADH UBIQUINONE OXIDOREDUCTASE SUBUNIT ND6"/>
    <property type="match status" value="1"/>
</dbReference>
<evidence type="ECO:0000256" key="1">
    <source>
        <dbReference type="ARBA" id="ARBA00004225"/>
    </source>
</evidence>
<comment type="similarity">
    <text evidence="2">Belongs to the complex I subunit 6 family.</text>
</comment>
<evidence type="ECO:0000256" key="11">
    <source>
        <dbReference type="ARBA" id="ARBA00023027"/>
    </source>
</evidence>
<evidence type="ECO:0000256" key="8">
    <source>
        <dbReference type="ARBA" id="ARBA00022967"/>
    </source>
</evidence>
<dbReference type="InterPro" id="IPR050269">
    <property type="entry name" value="ComplexI_Subunit6"/>
</dbReference>
<geneLocation type="mitochondrion" evidence="18"/>
<feature type="transmembrane region" description="Helical" evidence="16">
    <location>
        <begin position="92"/>
        <end position="109"/>
    </location>
</feature>
<keyword evidence="11" id="KW-0520">NAD</keyword>
<dbReference type="AlphaFoldDB" id="A0A7G7WQG0"/>
<feature type="signal peptide" evidence="17">
    <location>
        <begin position="1"/>
        <end position="18"/>
    </location>
</feature>
<evidence type="ECO:0000256" key="16">
    <source>
        <dbReference type="SAM" id="Phobius"/>
    </source>
</evidence>
<dbReference type="GO" id="GO:0008137">
    <property type="term" value="F:NADH dehydrogenase (ubiquinone) activity"/>
    <property type="evidence" value="ECO:0007669"/>
    <property type="project" value="UniProtKB-EC"/>
</dbReference>
<evidence type="ECO:0000256" key="3">
    <source>
        <dbReference type="ARBA" id="ARBA00012944"/>
    </source>
</evidence>
<dbReference type="RefSeq" id="YP_009926444.1">
    <property type="nucleotide sequence ID" value="NC_050676.1"/>
</dbReference>
<evidence type="ECO:0000256" key="14">
    <source>
        <dbReference type="ARBA" id="ARBA00031019"/>
    </source>
</evidence>
<keyword evidence="12 18" id="KW-0496">Mitochondrion</keyword>
<evidence type="ECO:0000256" key="17">
    <source>
        <dbReference type="SAM" id="SignalP"/>
    </source>
</evidence>
<comment type="subcellular location">
    <subcellularLocation>
        <location evidence="1">Mitochondrion membrane</location>
        <topology evidence="1">Multi-pass membrane protein</topology>
    </subcellularLocation>
</comment>
<evidence type="ECO:0000256" key="15">
    <source>
        <dbReference type="ARBA" id="ARBA00049551"/>
    </source>
</evidence>
<feature type="chain" id="PRO_5028958869" description="NADH-ubiquinone oxidoreductase chain 6" evidence="17">
    <location>
        <begin position="19"/>
        <end position="175"/>
    </location>
</feature>
<evidence type="ECO:0000256" key="13">
    <source>
        <dbReference type="ARBA" id="ARBA00023136"/>
    </source>
</evidence>
<gene>
    <name evidence="18" type="primary">ND6</name>
</gene>
<dbReference type="EC" id="7.1.1.2" evidence="3"/>
<keyword evidence="6" id="KW-0679">Respiratory chain</keyword>
<feature type="transmembrane region" description="Helical" evidence="16">
    <location>
        <begin position="53"/>
        <end position="72"/>
    </location>
</feature>
<evidence type="ECO:0000256" key="7">
    <source>
        <dbReference type="ARBA" id="ARBA00022692"/>
    </source>
</evidence>
<evidence type="ECO:0000313" key="18">
    <source>
        <dbReference type="EMBL" id="QNH68787.1"/>
    </source>
</evidence>
<evidence type="ECO:0000256" key="10">
    <source>
        <dbReference type="ARBA" id="ARBA00022989"/>
    </source>
</evidence>
<keyword evidence="5" id="KW-0813">Transport</keyword>
<organism evidence="18">
    <name type="scientific">Lysmata amboinensis</name>
    <name type="common">scarlet cleaner shrimp</name>
    <dbReference type="NCBI Taxonomy" id="575568"/>
    <lineage>
        <taxon>Eukaryota</taxon>
        <taxon>Metazoa</taxon>
        <taxon>Ecdysozoa</taxon>
        <taxon>Arthropoda</taxon>
        <taxon>Crustacea</taxon>
        <taxon>Multicrustacea</taxon>
        <taxon>Malacostraca</taxon>
        <taxon>Eumalacostraca</taxon>
        <taxon>Eucarida</taxon>
        <taxon>Decapoda</taxon>
        <taxon>Pleocyemata</taxon>
        <taxon>Caridea</taxon>
        <taxon>Alpheoidea</taxon>
        <taxon>Hippolytidae</taxon>
        <taxon>Lysmata</taxon>
    </lineage>
</organism>